<dbReference type="GO" id="GO:0003677">
    <property type="term" value="F:DNA binding"/>
    <property type="evidence" value="ECO:0007669"/>
    <property type="project" value="InterPro"/>
</dbReference>
<keyword evidence="3" id="KW-0489">Methyltransferase</keyword>
<organism evidence="7 8">
    <name type="scientific">Desulfosarcina alkanivorans</name>
    <dbReference type="NCBI Taxonomy" id="571177"/>
    <lineage>
        <taxon>Bacteria</taxon>
        <taxon>Pseudomonadati</taxon>
        <taxon>Thermodesulfobacteriota</taxon>
        <taxon>Desulfobacteria</taxon>
        <taxon>Desulfobacterales</taxon>
        <taxon>Desulfosarcinaceae</taxon>
        <taxon>Desulfosarcina</taxon>
    </lineage>
</organism>
<dbReference type="SUPFAM" id="SSF53335">
    <property type="entry name" value="S-adenosyl-L-methionine-dependent methyltransferases"/>
    <property type="match status" value="1"/>
</dbReference>
<dbReference type="RefSeq" id="WP_155320066.1">
    <property type="nucleotide sequence ID" value="NZ_AP021874.1"/>
</dbReference>
<evidence type="ECO:0000256" key="4">
    <source>
        <dbReference type="ARBA" id="ARBA00022679"/>
    </source>
</evidence>
<dbReference type="GO" id="GO:0009007">
    <property type="term" value="F:site-specific DNA-methyltransferase (adenine-specific) activity"/>
    <property type="evidence" value="ECO:0007669"/>
    <property type="project" value="UniProtKB-EC"/>
</dbReference>
<sequence>MPDPRLNSILANNNRISEEFLCQIKLAINSIGYTDDMIDQNVSFVSEGGEPFFADLVIYTSQFRRDTDTAVISFKLSSNIEKRDYHSDIAPFFALSTPIVILVEALDNDSTKEPNLRPVGLKKGFTKNHSDKTVIPLSRFQDYLKQHQEQFSPRKLLLSKWEPEQLSLFDIHPDLFNEAIRIANKELIERFEKSVGRVIENTPKQHKRNVVQGAIALIGARILRDRLKKDWDITSGARNFLSYADQYLPGYFHVSIAIADRLDPILTRFSNSYDLSQVSIDMVGRFYEKAFVTSELRRNWGIHYTSSLLARTLLSRMPIEELNPDDRVLCDPTCGSGSLLSAGYERLAESILSESPTSDFHQQLVGSIFGNDKDKFSNDVAKMTLMLFHPPHRNNWLITSLDAESDSFGRRWLHKASLKPSIVVANPPFGGVGGMNDHPTVPRARNQRDRSSKILNHCMDIVKPGGLIGIILTETILDQQLEEPTRHRILKNFEILEQWSVKPNWFDGVRRPALAWVLRKTPPRDKVFFIYSLSDVPAPGKKSKWNGTIKINKDSLPKNLVPSKFNEILSDIESNGIPVKKHFFIYNGLQPLKSKIIKEYRKDEKFNLHPWTGGNILGTTPLTDLVKEKQGYLELRKCNFLPSSPRTKLCNDHLNKNEPMVLLRKTRTDPSYFRWSSVALIQPLTKNMKSLAPSESFHVAFSNQDKNPLKEQYLYSLWAILNHPIASLWFYERKKVQNIATNDFRSFPLPLCSTDDDFKNLSKKAKEFLDFGRKLRYSSVALKDVEKNTFCSMIHEIDNIIYKLYNITNCQREVIEDFFPSEQRPLFKKIIKISTRNNKVENVSSEREFSRSNFWETTFETLQLTGSENKIKIIIDGFDSGDKNESEGIWVPLTPIIPGWAKKEGATGWIELATNIPQQVMQNPDQAIRALRPHRNAYKSIEDIENDFLNLFNANNIKQTAANE</sequence>
<dbReference type="KEGG" id="dalk:DSCA_62900"/>
<dbReference type="InterPro" id="IPR003356">
    <property type="entry name" value="DNA_methylase_A-5"/>
</dbReference>
<evidence type="ECO:0000313" key="8">
    <source>
        <dbReference type="Proteomes" id="UP000427906"/>
    </source>
</evidence>
<evidence type="ECO:0000256" key="3">
    <source>
        <dbReference type="ARBA" id="ARBA00022603"/>
    </source>
</evidence>
<dbReference type="InterPro" id="IPR029063">
    <property type="entry name" value="SAM-dependent_MTases_sf"/>
</dbReference>
<comment type="catalytic activity">
    <reaction evidence="5">
        <text>a 2'-deoxyadenosine in DNA + S-adenosyl-L-methionine = an N(6)-methyl-2'-deoxyadenosine in DNA + S-adenosyl-L-homocysteine + H(+)</text>
        <dbReference type="Rhea" id="RHEA:15197"/>
        <dbReference type="Rhea" id="RHEA-COMP:12418"/>
        <dbReference type="Rhea" id="RHEA-COMP:12419"/>
        <dbReference type="ChEBI" id="CHEBI:15378"/>
        <dbReference type="ChEBI" id="CHEBI:57856"/>
        <dbReference type="ChEBI" id="CHEBI:59789"/>
        <dbReference type="ChEBI" id="CHEBI:90615"/>
        <dbReference type="ChEBI" id="CHEBI:90616"/>
        <dbReference type="EC" id="2.1.1.72"/>
    </reaction>
</comment>
<dbReference type="EMBL" id="AP021874">
    <property type="protein sequence ID" value="BBO72360.1"/>
    <property type="molecule type" value="Genomic_DNA"/>
</dbReference>
<accession>A0A5K7YVK4</accession>
<dbReference type="PANTHER" id="PTHR33841">
    <property type="entry name" value="DNA METHYLTRANSFERASE YEEA-RELATED"/>
    <property type="match status" value="1"/>
</dbReference>
<feature type="domain" description="DNA methylase adenine-specific" evidence="6">
    <location>
        <begin position="279"/>
        <end position="534"/>
    </location>
</feature>
<evidence type="ECO:0000259" key="6">
    <source>
        <dbReference type="Pfam" id="PF02384"/>
    </source>
</evidence>
<evidence type="ECO:0000256" key="1">
    <source>
        <dbReference type="ARBA" id="ARBA00006594"/>
    </source>
</evidence>
<comment type="similarity">
    <text evidence="1">Belongs to the N(4)/N(6)-methyltransferase family.</text>
</comment>
<dbReference type="AlphaFoldDB" id="A0A5K7YVK4"/>
<dbReference type="PANTHER" id="PTHR33841:SF1">
    <property type="entry name" value="DNA METHYLTRANSFERASE A"/>
    <property type="match status" value="1"/>
</dbReference>
<protein>
    <recommendedName>
        <fullName evidence="2">site-specific DNA-methyltransferase (adenine-specific)</fullName>
        <ecNumber evidence="2">2.1.1.72</ecNumber>
    </recommendedName>
</protein>
<dbReference type="InterPro" id="IPR050953">
    <property type="entry name" value="N4_N6_ade-DNA_methylase"/>
</dbReference>
<name>A0A5K7YVK4_9BACT</name>
<dbReference type="GO" id="GO:0008170">
    <property type="term" value="F:N-methyltransferase activity"/>
    <property type="evidence" value="ECO:0007669"/>
    <property type="project" value="InterPro"/>
</dbReference>
<evidence type="ECO:0000313" key="7">
    <source>
        <dbReference type="EMBL" id="BBO72360.1"/>
    </source>
</evidence>
<reference evidence="7 8" key="1">
    <citation type="submission" date="2019-11" db="EMBL/GenBank/DDBJ databases">
        <title>Comparative genomics of hydrocarbon-degrading Desulfosarcina strains.</title>
        <authorList>
            <person name="Watanabe M."/>
            <person name="Kojima H."/>
            <person name="Fukui M."/>
        </authorList>
    </citation>
    <scope>NUCLEOTIDE SEQUENCE [LARGE SCALE GENOMIC DNA]</scope>
    <source>
        <strain evidence="7 8">PL12</strain>
    </source>
</reference>
<dbReference type="OrthoDB" id="9784823at2"/>
<keyword evidence="8" id="KW-1185">Reference proteome</keyword>
<dbReference type="EC" id="2.1.1.72" evidence="2"/>
<dbReference type="GO" id="GO:0032259">
    <property type="term" value="P:methylation"/>
    <property type="evidence" value="ECO:0007669"/>
    <property type="project" value="UniProtKB-KW"/>
</dbReference>
<gene>
    <name evidence="7" type="ORF">DSCA_62900</name>
</gene>
<dbReference type="PRINTS" id="PR00507">
    <property type="entry name" value="N12N6MTFRASE"/>
</dbReference>
<proteinExistence type="inferred from homology"/>
<evidence type="ECO:0000256" key="2">
    <source>
        <dbReference type="ARBA" id="ARBA00011900"/>
    </source>
</evidence>
<keyword evidence="4" id="KW-0808">Transferase</keyword>
<dbReference type="Gene3D" id="3.40.50.150">
    <property type="entry name" value="Vaccinia Virus protein VP39"/>
    <property type="match status" value="1"/>
</dbReference>
<dbReference type="Proteomes" id="UP000427906">
    <property type="component" value="Chromosome"/>
</dbReference>
<evidence type="ECO:0000256" key="5">
    <source>
        <dbReference type="ARBA" id="ARBA00047942"/>
    </source>
</evidence>
<dbReference type="Pfam" id="PF02384">
    <property type="entry name" value="N6_Mtase"/>
    <property type="match status" value="1"/>
</dbReference>